<dbReference type="InterPro" id="IPR003245">
    <property type="entry name" value="Phytocyanin_dom"/>
</dbReference>
<feature type="region of interest" description="Disordered" evidence="10">
    <location>
        <begin position="140"/>
        <end position="185"/>
    </location>
</feature>
<dbReference type="Pfam" id="PF02298">
    <property type="entry name" value="Cu_bind_like"/>
    <property type="match status" value="1"/>
</dbReference>
<evidence type="ECO:0000256" key="11">
    <source>
        <dbReference type="SAM" id="SignalP"/>
    </source>
</evidence>
<organism evidence="13 14">
    <name type="scientific">Lactuca saligna</name>
    <name type="common">Willowleaf lettuce</name>
    <dbReference type="NCBI Taxonomy" id="75948"/>
    <lineage>
        <taxon>Eukaryota</taxon>
        <taxon>Viridiplantae</taxon>
        <taxon>Streptophyta</taxon>
        <taxon>Embryophyta</taxon>
        <taxon>Tracheophyta</taxon>
        <taxon>Spermatophyta</taxon>
        <taxon>Magnoliopsida</taxon>
        <taxon>eudicotyledons</taxon>
        <taxon>Gunneridae</taxon>
        <taxon>Pentapetalae</taxon>
        <taxon>asterids</taxon>
        <taxon>campanulids</taxon>
        <taxon>Asterales</taxon>
        <taxon>Asteraceae</taxon>
        <taxon>Cichorioideae</taxon>
        <taxon>Cichorieae</taxon>
        <taxon>Lactucinae</taxon>
        <taxon>Lactuca</taxon>
    </lineage>
</organism>
<keyword evidence="6" id="KW-1015">Disulfide bond</keyword>
<dbReference type="GO" id="GO:0009055">
    <property type="term" value="F:electron transfer activity"/>
    <property type="evidence" value="ECO:0007669"/>
    <property type="project" value="InterPro"/>
</dbReference>
<feature type="compositionally biased region" description="Low complexity" evidence="10">
    <location>
        <begin position="140"/>
        <end position="152"/>
    </location>
</feature>
<accession>A0AA35YKA7</accession>
<feature type="domain" description="Phytocyanin" evidence="12">
    <location>
        <begin position="28"/>
        <end position="129"/>
    </location>
</feature>
<dbReference type="SUPFAM" id="SSF49503">
    <property type="entry name" value="Cupredoxins"/>
    <property type="match status" value="1"/>
</dbReference>
<keyword evidence="14" id="KW-1185">Reference proteome</keyword>
<evidence type="ECO:0000313" key="14">
    <source>
        <dbReference type="Proteomes" id="UP001177003"/>
    </source>
</evidence>
<reference evidence="13" key="1">
    <citation type="submission" date="2023-04" db="EMBL/GenBank/DDBJ databases">
        <authorList>
            <person name="Vijverberg K."/>
            <person name="Xiong W."/>
            <person name="Schranz E."/>
        </authorList>
    </citation>
    <scope>NUCLEOTIDE SEQUENCE</scope>
</reference>
<keyword evidence="4 11" id="KW-0732">Signal</keyword>
<keyword evidence="5" id="KW-0472">Membrane</keyword>
<dbReference type="InterPro" id="IPR039391">
    <property type="entry name" value="Phytocyanin-like"/>
</dbReference>
<evidence type="ECO:0000313" key="13">
    <source>
        <dbReference type="EMBL" id="CAI9275437.1"/>
    </source>
</evidence>
<keyword evidence="7" id="KW-0325">Glycoprotein</keyword>
<evidence type="ECO:0000256" key="9">
    <source>
        <dbReference type="ARBA" id="ARBA00035011"/>
    </source>
</evidence>
<dbReference type="GO" id="GO:0098552">
    <property type="term" value="C:side of membrane"/>
    <property type="evidence" value="ECO:0007669"/>
    <property type="project" value="UniProtKB-KW"/>
</dbReference>
<dbReference type="EMBL" id="OX465079">
    <property type="protein sequence ID" value="CAI9275437.1"/>
    <property type="molecule type" value="Genomic_DNA"/>
</dbReference>
<dbReference type="FunFam" id="2.60.40.420:FF:000010">
    <property type="entry name" value="Early nodulin-like protein 1"/>
    <property type="match status" value="1"/>
</dbReference>
<evidence type="ECO:0000256" key="7">
    <source>
        <dbReference type="ARBA" id="ARBA00023180"/>
    </source>
</evidence>
<feature type="compositionally biased region" description="Low complexity" evidence="10">
    <location>
        <begin position="160"/>
        <end position="169"/>
    </location>
</feature>
<dbReference type="PROSITE" id="PS51485">
    <property type="entry name" value="PHYTOCYANIN"/>
    <property type="match status" value="1"/>
</dbReference>
<keyword evidence="2" id="KW-1003">Cell membrane</keyword>
<evidence type="ECO:0000256" key="3">
    <source>
        <dbReference type="ARBA" id="ARBA00022622"/>
    </source>
</evidence>
<keyword evidence="8" id="KW-0449">Lipoprotein</keyword>
<evidence type="ECO:0000256" key="6">
    <source>
        <dbReference type="ARBA" id="ARBA00023157"/>
    </source>
</evidence>
<evidence type="ECO:0000259" key="12">
    <source>
        <dbReference type="PROSITE" id="PS51485"/>
    </source>
</evidence>
<dbReference type="InterPro" id="IPR008972">
    <property type="entry name" value="Cupredoxin"/>
</dbReference>
<dbReference type="Proteomes" id="UP001177003">
    <property type="component" value="Chromosome 3"/>
</dbReference>
<name>A0AA35YKA7_LACSI</name>
<dbReference type="PANTHER" id="PTHR33021">
    <property type="entry name" value="BLUE COPPER PROTEIN"/>
    <property type="match status" value="1"/>
</dbReference>
<evidence type="ECO:0000256" key="2">
    <source>
        <dbReference type="ARBA" id="ARBA00022475"/>
    </source>
</evidence>
<dbReference type="Gene3D" id="2.60.40.420">
    <property type="entry name" value="Cupredoxins - blue copper proteins"/>
    <property type="match status" value="1"/>
</dbReference>
<evidence type="ECO:0000256" key="4">
    <source>
        <dbReference type="ARBA" id="ARBA00022729"/>
    </source>
</evidence>
<evidence type="ECO:0000256" key="1">
    <source>
        <dbReference type="ARBA" id="ARBA00004609"/>
    </source>
</evidence>
<comment type="subcellular location">
    <subcellularLocation>
        <location evidence="1">Cell membrane</location>
        <topology evidence="1">Lipid-anchor</topology>
        <topology evidence="1">GPI-anchor</topology>
    </subcellularLocation>
</comment>
<dbReference type="CDD" id="cd11019">
    <property type="entry name" value="OsENODL1_like"/>
    <property type="match status" value="1"/>
</dbReference>
<dbReference type="AlphaFoldDB" id="A0AA35YKA7"/>
<gene>
    <name evidence="13" type="ORF">LSALG_LOCUS15465</name>
</gene>
<keyword evidence="3" id="KW-0336">GPI-anchor</keyword>
<protein>
    <recommendedName>
        <fullName evidence="12">Phytocyanin domain-containing protein</fullName>
    </recommendedName>
</protein>
<evidence type="ECO:0000256" key="8">
    <source>
        <dbReference type="ARBA" id="ARBA00023288"/>
    </source>
</evidence>
<feature type="signal peptide" evidence="11">
    <location>
        <begin position="1"/>
        <end position="27"/>
    </location>
</feature>
<evidence type="ECO:0000256" key="5">
    <source>
        <dbReference type="ARBA" id="ARBA00023136"/>
    </source>
</evidence>
<feature type="chain" id="PRO_5041439751" description="Phytocyanin domain-containing protein" evidence="11">
    <location>
        <begin position="28"/>
        <end position="384"/>
    </location>
</feature>
<evidence type="ECO:0000256" key="10">
    <source>
        <dbReference type="SAM" id="MobiDB-lite"/>
    </source>
</evidence>
<dbReference type="PANTHER" id="PTHR33021:SF185">
    <property type="entry name" value="EARLY NODULIN-LIKE PROTEIN 3-RELATED"/>
    <property type="match status" value="1"/>
</dbReference>
<proteinExistence type="inferred from homology"/>
<dbReference type="GO" id="GO:0005886">
    <property type="term" value="C:plasma membrane"/>
    <property type="evidence" value="ECO:0007669"/>
    <property type="project" value="UniProtKB-SubCell"/>
</dbReference>
<sequence length="384" mass="43028">MEHQMNLLTSFGLLFIISAGFFESCYGYTFHVGGKNGWVIDPRESYNHWAERNRFQVNDSLLFKYKKGMDSVLVVNEEAYHNCNKTDPKETLNDGYSVFKFTRSGPFFFISGHEGKCENGEKLWIVVMAESHRTHIVHSTAAPPTPASATLPPTTPAPPKTASAPMPSAMLQGTDRPKMHAPAPATSGVASTALGGWIWVALEIGYGNSSIERVHNLRDQLGLILKDSKTIIDYGRHFKTLFNQLAVAAYLVDINDQIHYFLCNVGLSFETFSTVIRSSQPTPAFFDLLDGDKSHEFFIHALYSTSTTPVAFSIQTYRPSSPSTTSVASLHIVNFIAKMVTTPMHVLVWHHLLLSTFPRSFPLMTNWLVHFYLNDIFVLRSQLI</sequence>
<dbReference type="InterPro" id="IPR041846">
    <property type="entry name" value="ENL_dom"/>
</dbReference>
<comment type="similarity">
    <text evidence="9">Belongs to the early nodulin-like (ENODL) family.</text>
</comment>